<name>A0A2Z6PIC3_TRISU</name>
<sequence length="130" mass="14990">MDIKQELFKLLSKEEFFKYKHYIIDALIAIFLFFSLLPTLINSIVYFTPLFISTAVFIAIIAIFTNTTPPNNDPVPIPRPIKEVIDYIVAGYNHHLHHHDEDHDHLELPAPLEKSDELPSQSKTILPLLI</sequence>
<dbReference type="PANTHER" id="PTHR34125">
    <property type="entry name" value="OS01G0762900 PROTEIN"/>
    <property type="match status" value="1"/>
</dbReference>
<evidence type="ECO:0000313" key="3">
    <source>
        <dbReference type="Proteomes" id="UP000242715"/>
    </source>
</evidence>
<keyword evidence="3" id="KW-1185">Reference proteome</keyword>
<organism evidence="2 3">
    <name type="scientific">Trifolium subterraneum</name>
    <name type="common">Subterranean clover</name>
    <dbReference type="NCBI Taxonomy" id="3900"/>
    <lineage>
        <taxon>Eukaryota</taxon>
        <taxon>Viridiplantae</taxon>
        <taxon>Streptophyta</taxon>
        <taxon>Embryophyta</taxon>
        <taxon>Tracheophyta</taxon>
        <taxon>Spermatophyta</taxon>
        <taxon>Magnoliopsida</taxon>
        <taxon>eudicotyledons</taxon>
        <taxon>Gunneridae</taxon>
        <taxon>Pentapetalae</taxon>
        <taxon>rosids</taxon>
        <taxon>fabids</taxon>
        <taxon>Fabales</taxon>
        <taxon>Fabaceae</taxon>
        <taxon>Papilionoideae</taxon>
        <taxon>50 kb inversion clade</taxon>
        <taxon>NPAAA clade</taxon>
        <taxon>Hologalegina</taxon>
        <taxon>IRL clade</taxon>
        <taxon>Trifolieae</taxon>
        <taxon>Trifolium</taxon>
    </lineage>
</organism>
<keyword evidence="1" id="KW-1133">Transmembrane helix</keyword>
<feature type="transmembrane region" description="Helical" evidence="1">
    <location>
        <begin position="21"/>
        <end position="38"/>
    </location>
</feature>
<dbReference type="AlphaFoldDB" id="A0A2Z6PIC3"/>
<dbReference type="PANTHER" id="PTHR34125:SF9">
    <property type="entry name" value="PROTEIN, PUTATIVE-RELATED"/>
    <property type="match status" value="1"/>
</dbReference>
<accession>A0A2Z6PIC3</accession>
<proteinExistence type="predicted"/>
<reference evidence="3" key="1">
    <citation type="journal article" date="2017" name="Front. Plant Sci.">
        <title>Climate Clever Clovers: New Paradigm to Reduce the Environmental Footprint of Ruminants by Breeding Low Methanogenic Forages Utilizing Haplotype Variation.</title>
        <authorList>
            <person name="Kaur P."/>
            <person name="Appels R."/>
            <person name="Bayer P.E."/>
            <person name="Keeble-Gagnere G."/>
            <person name="Wang J."/>
            <person name="Hirakawa H."/>
            <person name="Shirasawa K."/>
            <person name="Vercoe P."/>
            <person name="Stefanova K."/>
            <person name="Durmic Z."/>
            <person name="Nichols P."/>
            <person name="Revell C."/>
            <person name="Isobe S.N."/>
            <person name="Edwards D."/>
            <person name="Erskine W."/>
        </authorList>
    </citation>
    <scope>NUCLEOTIDE SEQUENCE [LARGE SCALE GENOMIC DNA]</scope>
    <source>
        <strain evidence="3">cv. Daliak</strain>
    </source>
</reference>
<keyword evidence="1" id="KW-0812">Transmembrane</keyword>
<evidence type="ECO:0000313" key="2">
    <source>
        <dbReference type="EMBL" id="GAU44347.1"/>
    </source>
</evidence>
<feature type="transmembrane region" description="Helical" evidence="1">
    <location>
        <begin position="44"/>
        <end position="64"/>
    </location>
</feature>
<protein>
    <submittedName>
        <fullName evidence="2">Uncharacterized protein</fullName>
    </submittedName>
</protein>
<dbReference type="EMBL" id="DF974034">
    <property type="protein sequence ID" value="GAU44347.1"/>
    <property type="molecule type" value="Genomic_DNA"/>
</dbReference>
<dbReference type="Proteomes" id="UP000242715">
    <property type="component" value="Unassembled WGS sequence"/>
</dbReference>
<keyword evidence="1" id="KW-0472">Membrane</keyword>
<evidence type="ECO:0000256" key="1">
    <source>
        <dbReference type="SAM" id="Phobius"/>
    </source>
</evidence>
<gene>
    <name evidence="2" type="ORF">TSUD_129210</name>
</gene>